<sequence>MSGVRKPRKSRGRGLRATTGCLVCKRRHVKCDEARPRCGPCMKGQRDCVYNQDDAAKDSSTLQPHIHEPLQILVDACENERPEKGPQPPSSFAASPNPHRPRPTLPGHTASPRSPHDFIPSPSTESVGSARHASLSWFELLASDAGKADRNFYLSPQQTVVGSPPDIPGNAFHSTVLQPRTPRERESFQAAAFDHDPELAKRLTSSDLHLLMDEPSSWRTPAPIQLSEQETSVFAHFIRTVSPWLDYFDPSRQMASVLPHLALRNIGLMKALLAVSSRHLSLWNVDQTHQTTEGTGRRAFWKGLIADQRLEKIDRNVAVQYYYETLGYLNKAMHSASYARSPELIATALLISTYEMIDSSNRDWERHLKGVFWIQRCQNNNGESGGLRQAVWWAWLRQDTWVAMRERRRVFTFWRPKKPLSTLQPAELACFAHYLLAQCVNYASREECETKDMQHRLERGNELLYMLQEWQDCLPQEFAPLPTIHQADVFSPIWIHPPAYAAAMQVHSLARILVILHRPSLGNLQDYRAAQRLLSVSLNTICGIARTVSEDDDMGSLMALHCLFGAGMSVSTPHERAELLDLIELFQQRVRWPSESLRKDLELEYQKDALTGFAG</sequence>
<reference evidence="8" key="2">
    <citation type="submission" date="2020-02" db="EMBL/GenBank/DDBJ databases">
        <authorList>
            <person name="Gilchrist C.L.M."/>
            <person name="Chooi Y.-H."/>
        </authorList>
    </citation>
    <scope>NUCLEOTIDE SEQUENCE</scope>
    <source>
        <strain evidence="8">MST-FP2251</strain>
    </source>
</reference>
<protein>
    <recommendedName>
        <fullName evidence="7">Zn(2)-C6 fungal-type domain-containing protein</fullName>
    </recommendedName>
</protein>
<dbReference type="InterPro" id="IPR021858">
    <property type="entry name" value="Fun_TF"/>
</dbReference>
<dbReference type="SMART" id="SM00066">
    <property type="entry name" value="GAL4"/>
    <property type="match status" value="1"/>
</dbReference>
<keyword evidence="3" id="KW-0238">DNA-binding</keyword>
<dbReference type="GO" id="GO:0045944">
    <property type="term" value="P:positive regulation of transcription by RNA polymerase II"/>
    <property type="evidence" value="ECO:0007669"/>
    <property type="project" value="TreeGrafter"/>
</dbReference>
<feature type="region of interest" description="Disordered" evidence="6">
    <location>
        <begin position="80"/>
        <end position="127"/>
    </location>
</feature>
<dbReference type="CDD" id="cd00067">
    <property type="entry name" value="GAL4"/>
    <property type="match status" value="1"/>
</dbReference>
<organism evidence="8 9">
    <name type="scientific">Aspergillus nanangensis</name>
    <dbReference type="NCBI Taxonomy" id="2582783"/>
    <lineage>
        <taxon>Eukaryota</taxon>
        <taxon>Fungi</taxon>
        <taxon>Dikarya</taxon>
        <taxon>Ascomycota</taxon>
        <taxon>Pezizomycotina</taxon>
        <taxon>Eurotiomycetes</taxon>
        <taxon>Eurotiomycetidae</taxon>
        <taxon>Eurotiales</taxon>
        <taxon>Aspergillaceae</taxon>
        <taxon>Aspergillus</taxon>
        <taxon>Aspergillus subgen. Circumdati</taxon>
    </lineage>
</organism>
<evidence type="ECO:0000259" key="7">
    <source>
        <dbReference type="PROSITE" id="PS50048"/>
    </source>
</evidence>
<reference evidence="8" key="1">
    <citation type="journal article" date="2019" name="Beilstein J. Org. Chem.">
        <title>Nanangenines: drimane sesquiterpenoids as the dominant metabolite cohort of a novel Australian fungus, Aspergillus nanangensis.</title>
        <authorList>
            <person name="Lacey H.J."/>
            <person name="Gilchrist C.L.M."/>
            <person name="Crombie A."/>
            <person name="Kalaitzis J.A."/>
            <person name="Vuong D."/>
            <person name="Rutledge P.J."/>
            <person name="Turner P."/>
            <person name="Pitt J.I."/>
            <person name="Lacey E."/>
            <person name="Chooi Y.H."/>
            <person name="Piggott A.M."/>
        </authorList>
    </citation>
    <scope>NUCLEOTIDE SEQUENCE</scope>
    <source>
        <strain evidence="8">MST-FP2251</strain>
    </source>
</reference>
<evidence type="ECO:0000256" key="5">
    <source>
        <dbReference type="ARBA" id="ARBA00023242"/>
    </source>
</evidence>
<evidence type="ECO:0000313" key="8">
    <source>
        <dbReference type="EMBL" id="KAF9889343.1"/>
    </source>
</evidence>
<dbReference type="PROSITE" id="PS50048">
    <property type="entry name" value="ZN2_CY6_FUNGAL_2"/>
    <property type="match status" value="1"/>
</dbReference>
<gene>
    <name evidence="8" type="ORF">FE257_007453</name>
</gene>
<evidence type="ECO:0000256" key="6">
    <source>
        <dbReference type="SAM" id="MobiDB-lite"/>
    </source>
</evidence>
<dbReference type="AlphaFoldDB" id="A0AAD4CN90"/>
<dbReference type="EMBL" id="VCAU01000037">
    <property type="protein sequence ID" value="KAF9889343.1"/>
    <property type="molecule type" value="Genomic_DNA"/>
</dbReference>
<dbReference type="Pfam" id="PF00172">
    <property type="entry name" value="Zn_clus"/>
    <property type="match status" value="1"/>
</dbReference>
<dbReference type="PROSITE" id="PS00463">
    <property type="entry name" value="ZN2_CY6_FUNGAL_1"/>
    <property type="match status" value="1"/>
</dbReference>
<accession>A0AAD4CN90</accession>
<evidence type="ECO:0000256" key="2">
    <source>
        <dbReference type="ARBA" id="ARBA00023015"/>
    </source>
</evidence>
<dbReference type="InterPro" id="IPR001138">
    <property type="entry name" value="Zn2Cys6_DnaBD"/>
</dbReference>
<evidence type="ECO:0000313" key="9">
    <source>
        <dbReference type="Proteomes" id="UP001194746"/>
    </source>
</evidence>
<dbReference type="GO" id="GO:0000976">
    <property type="term" value="F:transcription cis-regulatory region binding"/>
    <property type="evidence" value="ECO:0007669"/>
    <property type="project" value="TreeGrafter"/>
</dbReference>
<name>A0AAD4CN90_ASPNN</name>
<proteinExistence type="predicted"/>
<keyword evidence="9" id="KW-1185">Reference proteome</keyword>
<keyword evidence="2" id="KW-0805">Transcription regulation</keyword>
<evidence type="ECO:0000256" key="1">
    <source>
        <dbReference type="ARBA" id="ARBA00004123"/>
    </source>
</evidence>
<keyword evidence="4" id="KW-0804">Transcription</keyword>
<dbReference type="GO" id="GO:0000981">
    <property type="term" value="F:DNA-binding transcription factor activity, RNA polymerase II-specific"/>
    <property type="evidence" value="ECO:0007669"/>
    <property type="project" value="InterPro"/>
</dbReference>
<comment type="caution">
    <text evidence="8">The sequence shown here is derived from an EMBL/GenBank/DDBJ whole genome shotgun (WGS) entry which is preliminary data.</text>
</comment>
<keyword evidence="5" id="KW-0539">Nucleus</keyword>
<dbReference type="Gene3D" id="4.10.240.10">
    <property type="entry name" value="Zn(2)-C6 fungal-type DNA-binding domain"/>
    <property type="match status" value="1"/>
</dbReference>
<dbReference type="InterPro" id="IPR036864">
    <property type="entry name" value="Zn2-C6_fun-type_DNA-bd_sf"/>
</dbReference>
<evidence type="ECO:0000256" key="4">
    <source>
        <dbReference type="ARBA" id="ARBA00023163"/>
    </source>
</evidence>
<dbReference type="PANTHER" id="PTHR37534:SF3">
    <property type="entry name" value="ZN(II)2CYS6 TRANSCRIPTION FACTOR (EUROFUNG)"/>
    <property type="match status" value="1"/>
</dbReference>
<dbReference type="GO" id="GO:0005634">
    <property type="term" value="C:nucleus"/>
    <property type="evidence" value="ECO:0007669"/>
    <property type="project" value="UniProtKB-SubCell"/>
</dbReference>
<dbReference type="GO" id="GO:0008270">
    <property type="term" value="F:zinc ion binding"/>
    <property type="evidence" value="ECO:0007669"/>
    <property type="project" value="InterPro"/>
</dbReference>
<dbReference type="Proteomes" id="UP001194746">
    <property type="component" value="Unassembled WGS sequence"/>
</dbReference>
<dbReference type="PANTHER" id="PTHR37534">
    <property type="entry name" value="TRANSCRIPTIONAL ACTIVATOR PROTEIN UGA3"/>
    <property type="match status" value="1"/>
</dbReference>
<evidence type="ECO:0000256" key="3">
    <source>
        <dbReference type="ARBA" id="ARBA00023125"/>
    </source>
</evidence>
<dbReference type="SUPFAM" id="SSF57701">
    <property type="entry name" value="Zn2/Cys6 DNA-binding domain"/>
    <property type="match status" value="1"/>
</dbReference>
<comment type="subcellular location">
    <subcellularLocation>
        <location evidence="1">Nucleus</location>
    </subcellularLocation>
</comment>
<dbReference type="Pfam" id="PF11951">
    <property type="entry name" value="Fungal_trans_2"/>
    <property type="match status" value="1"/>
</dbReference>
<feature type="domain" description="Zn(2)-C6 fungal-type" evidence="7">
    <location>
        <begin position="20"/>
        <end position="50"/>
    </location>
</feature>